<dbReference type="EMBL" id="JAEKJZ010000009">
    <property type="protein sequence ID" value="MBN9674053.1"/>
    <property type="molecule type" value="Genomic_DNA"/>
</dbReference>
<evidence type="ECO:0000256" key="2">
    <source>
        <dbReference type="SAM" id="Phobius"/>
    </source>
</evidence>
<reference evidence="3" key="1">
    <citation type="submission" date="2020-12" db="EMBL/GenBank/DDBJ databases">
        <title>Oil enriched cultivation method for isolating marine PHA-producing bacteria.</title>
        <authorList>
            <person name="Zheng W."/>
            <person name="Yu S."/>
            <person name="Huang Y."/>
        </authorList>
    </citation>
    <scope>NUCLEOTIDE SEQUENCE</scope>
    <source>
        <strain evidence="3">SY-2-12</strain>
    </source>
</reference>
<dbReference type="AlphaFoldDB" id="A0A939J4Y0"/>
<evidence type="ECO:0000313" key="4">
    <source>
        <dbReference type="Proteomes" id="UP000664096"/>
    </source>
</evidence>
<dbReference type="Proteomes" id="UP000664096">
    <property type="component" value="Unassembled WGS sequence"/>
</dbReference>
<keyword evidence="2" id="KW-0472">Membrane</keyword>
<comment type="caution">
    <text evidence="3">The sequence shown here is derived from an EMBL/GenBank/DDBJ whole genome shotgun (WGS) entry which is preliminary data.</text>
</comment>
<name>A0A939J4Y0_9HYPH</name>
<proteinExistence type="predicted"/>
<feature type="region of interest" description="Disordered" evidence="1">
    <location>
        <begin position="85"/>
        <end position="141"/>
    </location>
</feature>
<sequence length="141" mass="15370">MGLIDFELDAYDYATFALLIVLVLVFFYAMITLGGLPGKLAERRNHPHAESVKLGGWIGLFTVFPWIHALIWAYHDSMTVDVRKFPGGPKPAAGDEPTERLEVQRVPADQAPAEPASAAVLEKDTPPAENKPGEDRDGVSA</sequence>
<dbReference type="Pfam" id="PF11742">
    <property type="entry name" value="DUF3302"/>
    <property type="match status" value="1"/>
</dbReference>
<keyword evidence="2" id="KW-1133">Transmembrane helix</keyword>
<evidence type="ECO:0000313" key="3">
    <source>
        <dbReference type="EMBL" id="MBN9674053.1"/>
    </source>
</evidence>
<accession>A0A939J4Y0</accession>
<gene>
    <name evidence="3" type="ORF">JF539_27090</name>
</gene>
<organism evidence="3 4">
    <name type="scientific">Roseibium aggregatum</name>
    <dbReference type="NCBI Taxonomy" id="187304"/>
    <lineage>
        <taxon>Bacteria</taxon>
        <taxon>Pseudomonadati</taxon>
        <taxon>Pseudomonadota</taxon>
        <taxon>Alphaproteobacteria</taxon>
        <taxon>Hyphomicrobiales</taxon>
        <taxon>Stappiaceae</taxon>
        <taxon>Roseibium</taxon>
    </lineage>
</organism>
<feature type="transmembrane region" description="Helical" evidence="2">
    <location>
        <begin position="54"/>
        <end position="74"/>
    </location>
</feature>
<feature type="compositionally biased region" description="Basic and acidic residues" evidence="1">
    <location>
        <begin position="121"/>
        <end position="141"/>
    </location>
</feature>
<dbReference type="RefSeq" id="WP_207144349.1">
    <property type="nucleotide sequence ID" value="NZ_JAEKJZ010000009.1"/>
</dbReference>
<protein>
    <submittedName>
        <fullName evidence="3">DUF3302 domain-containing protein</fullName>
    </submittedName>
</protein>
<evidence type="ECO:0000256" key="1">
    <source>
        <dbReference type="SAM" id="MobiDB-lite"/>
    </source>
</evidence>
<feature type="compositionally biased region" description="Low complexity" evidence="1">
    <location>
        <begin position="107"/>
        <end position="119"/>
    </location>
</feature>
<keyword evidence="2" id="KW-0812">Transmembrane</keyword>
<feature type="transmembrane region" description="Helical" evidence="2">
    <location>
        <begin position="13"/>
        <end position="33"/>
    </location>
</feature>
<dbReference type="InterPro" id="IPR011223">
    <property type="entry name" value="UCP028770"/>
</dbReference>